<keyword evidence="1" id="KW-0812">Transmembrane</keyword>
<proteinExistence type="predicted"/>
<accession>A0A2P2J5I5</accession>
<dbReference type="EMBL" id="GGEC01008263">
    <property type="protein sequence ID" value="MBW88746.1"/>
    <property type="molecule type" value="Transcribed_RNA"/>
</dbReference>
<evidence type="ECO:0000313" key="2">
    <source>
        <dbReference type="EMBL" id="MBW88746.1"/>
    </source>
</evidence>
<sequence length="133" mass="15064">MLNCLFVSLFSFYDKFFDKNNDRSSPLLYFSSLLLLLFSHAISSSLITKASMLSTQAIKSICTGTRKPIKNHAFIPFAKKQPKTLVLHPCIQYNRKQSCSSNIDSLLQKPVCLKPVQRLPKCLNPIIKTAKIK</sequence>
<reference evidence="2" key="1">
    <citation type="submission" date="2018-02" db="EMBL/GenBank/DDBJ databases">
        <title>Rhizophora mucronata_Transcriptome.</title>
        <authorList>
            <person name="Meera S.P."/>
            <person name="Sreeshan A."/>
            <person name="Augustine A."/>
        </authorList>
    </citation>
    <scope>NUCLEOTIDE SEQUENCE</scope>
    <source>
        <tissue evidence="2">Leaf</tissue>
    </source>
</reference>
<dbReference type="AlphaFoldDB" id="A0A2P2J5I5"/>
<organism evidence="2">
    <name type="scientific">Rhizophora mucronata</name>
    <name type="common">Asiatic mangrove</name>
    <dbReference type="NCBI Taxonomy" id="61149"/>
    <lineage>
        <taxon>Eukaryota</taxon>
        <taxon>Viridiplantae</taxon>
        <taxon>Streptophyta</taxon>
        <taxon>Embryophyta</taxon>
        <taxon>Tracheophyta</taxon>
        <taxon>Spermatophyta</taxon>
        <taxon>Magnoliopsida</taxon>
        <taxon>eudicotyledons</taxon>
        <taxon>Gunneridae</taxon>
        <taxon>Pentapetalae</taxon>
        <taxon>rosids</taxon>
        <taxon>fabids</taxon>
        <taxon>Malpighiales</taxon>
        <taxon>Rhizophoraceae</taxon>
        <taxon>Rhizophora</taxon>
    </lineage>
</organism>
<keyword evidence="1" id="KW-1133">Transmembrane helix</keyword>
<keyword evidence="1" id="KW-0472">Membrane</keyword>
<feature type="transmembrane region" description="Helical" evidence="1">
    <location>
        <begin position="27"/>
        <end position="47"/>
    </location>
</feature>
<name>A0A2P2J5I5_RHIMU</name>
<evidence type="ECO:0000256" key="1">
    <source>
        <dbReference type="SAM" id="Phobius"/>
    </source>
</evidence>
<protein>
    <submittedName>
        <fullName evidence="2">Uncharacterized protein</fullName>
    </submittedName>
</protein>